<keyword evidence="3" id="KW-0732">Signal</keyword>
<evidence type="ECO:0000313" key="5">
    <source>
        <dbReference type="EMBL" id="MFI5673423.1"/>
    </source>
</evidence>
<organism evidence="5 6">
    <name type="scientific">Streptomyces cellulosae</name>
    <dbReference type="NCBI Taxonomy" id="1968"/>
    <lineage>
        <taxon>Bacteria</taxon>
        <taxon>Bacillati</taxon>
        <taxon>Actinomycetota</taxon>
        <taxon>Actinomycetes</taxon>
        <taxon>Kitasatosporales</taxon>
        <taxon>Streptomycetaceae</taxon>
        <taxon>Streptomyces</taxon>
    </lineage>
</organism>
<evidence type="ECO:0000256" key="3">
    <source>
        <dbReference type="ARBA" id="ARBA00022729"/>
    </source>
</evidence>
<gene>
    <name evidence="5" type="ORF">ACIA8P_01955</name>
</gene>
<dbReference type="Proteomes" id="UP001612415">
    <property type="component" value="Unassembled WGS sequence"/>
</dbReference>
<dbReference type="PANTHER" id="PTHR30290:SF9">
    <property type="entry name" value="OLIGOPEPTIDE-BINDING PROTEIN APPA"/>
    <property type="match status" value="1"/>
</dbReference>
<evidence type="ECO:0000256" key="2">
    <source>
        <dbReference type="ARBA" id="ARBA00022448"/>
    </source>
</evidence>
<feature type="domain" description="Solute-binding protein family 5" evidence="4">
    <location>
        <begin position="3"/>
        <end position="186"/>
    </location>
</feature>
<dbReference type="RefSeq" id="WP_398654447.1">
    <property type="nucleotide sequence ID" value="NZ_JBITDC010000001.1"/>
</dbReference>
<proteinExistence type="inferred from homology"/>
<sequence>MLKVVKNQTAALNALKTGQIDGTLIDQSMYKEATASGLKVVGMRGNTTRLLLTDHQGKKIRALGSLDVRRAMNMVFDKEAIAQDFYQGRADPAYQIFRPGSAASIKDLKEPYPDNVAKAKELMKKAGFEEGFTLTFPMFEGLGMEKLMPVVARQLSVLNIKVEQKLLSGPKAVEELLSGKYPAPLWPLGNYANSLQDINDYVKVDGIWNLSHQPDSTVAKLTEQLSSAQGQEAVKIQQEINRYIIDQAWFVPMAYPDGYYAHSPKISVPRSTDANVLLVRGEQGEDEAR</sequence>
<accession>A0ABW7XUJ7</accession>
<dbReference type="InterPro" id="IPR000914">
    <property type="entry name" value="SBP_5_dom"/>
</dbReference>
<dbReference type="InterPro" id="IPR039424">
    <property type="entry name" value="SBP_5"/>
</dbReference>
<evidence type="ECO:0000259" key="4">
    <source>
        <dbReference type="Pfam" id="PF00496"/>
    </source>
</evidence>
<reference evidence="5 6" key="1">
    <citation type="submission" date="2024-10" db="EMBL/GenBank/DDBJ databases">
        <title>The Natural Products Discovery Center: Release of the First 8490 Sequenced Strains for Exploring Actinobacteria Biosynthetic Diversity.</title>
        <authorList>
            <person name="Kalkreuter E."/>
            <person name="Kautsar S.A."/>
            <person name="Yang D."/>
            <person name="Bader C.D."/>
            <person name="Teijaro C.N."/>
            <person name="Fluegel L."/>
            <person name="Davis C.M."/>
            <person name="Simpson J.R."/>
            <person name="Lauterbach L."/>
            <person name="Steele A.D."/>
            <person name="Gui C."/>
            <person name="Meng S."/>
            <person name="Li G."/>
            <person name="Viehrig K."/>
            <person name="Ye F."/>
            <person name="Su P."/>
            <person name="Kiefer A.F."/>
            <person name="Nichols A."/>
            <person name="Cepeda A.J."/>
            <person name="Yan W."/>
            <person name="Fan B."/>
            <person name="Jiang Y."/>
            <person name="Adhikari A."/>
            <person name="Zheng C.-J."/>
            <person name="Schuster L."/>
            <person name="Cowan T.M."/>
            <person name="Smanski M.J."/>
            <person name="Chevrette M.G."/>
            <person name="De Carvalho L.P.S."/>
            <person name="Shen B."/>
        </authorList>
    </citation>
    <scope>NUCLEOTIDE SEQUENCE [LARGE SCALE GENOMIC DNA]</scope>
    <source>
        <strain evidence="5 6">NPDC051599</strain>
    </source>
</reference>
<keyword evidence="6" id="KW-1185">Reference proteome</keyword>
<dbReference type="Gene3D" id="3.10.105.10">
    <property type="entry name" value="Dipeptide-binding Protein, Domain 3"/>
    <property type="match status" value="1"/>
</dbReference>
<dbReference type="PANTHER" id="PTHR30290">
    <property type="entry name" value="PERIPLASMIC BINDING COMPONENT OF ABC TRANSPORTER"/>
    <property type="match status" value="1"/>
</dbReference>
<dbReference type="Gene3D" id="3.40.190.10">
    <property type="entry name" value="Periplasmic binding protein-like II"/>
    <property type="match status" value="1"/>
</dbReference>
<protein>
    <submittedName>
        <fullName evidence="5">ABC transporter substrate-binding protein</fullName>
    </submittedName>
</protein>
<keyword evidence="2" id="KW-0813">Transport</keyword>
<dbReference type="SUPFAM" id="SSF53850">
    <property type="entry name" value="Periplasmic binding protein-like II"/>
    <property type="match status" value="1"/>
</dbReference>
<dbReference type="EMBL" id="JBITDC010000001">
    <property type="protein sequence ID" value="MFI5673423.1"/>
    <property type="molecule type" value="Genomic_DNA"/>
</dbReference>
<dbReference type="Pfam" id="PF00496">
    <property type="entry name" value="SBP_bac_5"/>
    <property type="match status" value="1"/>
</dbReference>
<comment type="similarity">
    <text evidence="1">Belongs to the bacterial solute-binding protein 5 family.</text>
</comment>
<evidence type="ECO:0000313" key="6">
    <source>
        <dbReference type="Proteomes" id="UP001612415"/>
    </source>
</evidence>
<comment type="caution">
    <text evidence="5">The sequence shown here is derived from an EMBL/GenBank/DDBJ whole genome shotgun (WGS) entry which is preliminary data.</text>
</comment>
<name>A0ABW7XUJ7_STRCE</name>
<evidence type="ECO:0000256" key="1">
    <source>
        <dbReference type="ARBA" id="ARBA00005695"/>
    </source>
</evidence>